<keyword evidence="2" id="KW-0378">Hydrolase</keyword>
<comment type="caution">
    <text evidence="2">The sequence shown here is derived from an EMBL/GenBank/DDBJ whole genome shotgun (WGS) entry which is preliminary data.</text>
</comment>
<dbReference type="Gene3D" id="3.60.10.10">
    <property type="entry name" value="Endonuclease/exonuclease/phosphatase"/>
    <property type="match status" value="1"/>
</dbReference>
<protein>
    <submittedName>
        <fullName evidence="2">Endonuclease</fullName>
    </submittedName>
</protein>
<sequence length="331" mass="38089">MQLKIGVYNIAWMRDLFDSDGSPKTTGKEGDRSRKLAEIIQAIDPDFLGIVEGPNTLVNGTKTASVQLECWTQEFIPGKAFEGVHGFPSPGQQELCAIYNPDKVQAVFTPETAEDKRFDQPFLMDTTDRLIKEQYKHYRPPLELSLLDTQNRFLTRIIIAHTKSKGIFDKVDFARYEKLSQRDRLRLFAECAHIRERCDQYLEKNHPVIVMGDINDGFELDFYENRFSKSAVEILLGDLWKPEWILKPVLPKPKLNAHGWTPNSSRFTDKITKDQFNVLIDHILVSRQIQVVDGKVWNPYLEKSDAVIQAIRTPLLDVSDHFPIVSKLNFP</sequence>
<dbReference type="EMBL" id="BTPE01000003">
    <property type="protein sequence ID" value="GMQ32635.1"/>
    <property type="molecule type" value="Genomic_DNA"/>
</dbReference>
<name>A0ABQ6PZC6_9BACT</name>
<keyword evidence="3" id="KW-1185">Reference proteome</keyword>
<dbReference type="InterPro" id="IPR005135">
    <property type="entry name" value="Endo/exonuclease/phosphatase"/>
</dbReference>
<evidence type="ECO:0000313" key="3">
    <source>
        <dbReference type="Proteomes" id="UP001307705"/>
    </source>
</evidence>
<feature type="domain" description="Endonuclease/exonuclease/phosphatase" evidence="1">
    <location>
        <begin position="199"/>
        <end position="321"/>
    </location>
</feature>
<accession>A0ABQ6PZC6</accession>
<gene>
    <name evidence="2" type="ORF">Ataiwa_09070</name>
</gene>
<keyword evidence="2" id="KW-0255">Endonuclease</keyword>
<reference evidence="2 3" key="1">
    <citation type="submission" date="2023-08" db="EMBL/GenBank/DDBJ databases">
        <title>Draft genome sequence of Algoriphagus taiwanensis.</title>
        <authorList>
            <person name="Takatani N."/>
            <person name="Hosokawa M."/>
            <person name="Sawabe T."/>
        </authorList>
    </citation>
    <scope>NUCLEOTIDE SEQUENCE [LARGE SCALE GENOMIC DNA]</scope>
    <source>
        <strain evidence="2 3">JCM 19755</strain>
    </source>
</reference>
<dbReference type="Proteomes" id="UP001307705">
    <property type="component" value="Unassembled WGS sequence"/>
</dbReference>
<dbReference type="SUPFAM" id="SSF56219">
    <property type="entry name" value="DNase I-like"/>
    <property type="match status" value="1"/>
</dbReference>
<evidence type="ECO:0000313" key="2">
    <source>
        <dbReference type="EMBL" id="GMQ32635.1"/>
    </source>
</evidence>
<proteinExistence type="predicted"/>
<keyword evidence="2" id="KW-0540">Nuclease</keyword>
<dbReference type="RefSeq" id="WP_338227448.1">
    <property type="nucleotide sequence ID" value="NZ_BTPE01000003.1"/>
</dbReference>
<organism evidence="2 3">
    <name type="scientific">Algoriphagus taiwanensis</name>
    <dbReference type="NCBI Taxonomy" id="1445656"/>
    <lineage>
        <taxon>Bacteria</taxon>
        <taxon>Pseudomonadati</taxon>
        <taxon>Bacteroidota</taxon>
        <taxon>Cytophagia</taxon>
        <taxon>Cytophagales</taxon>
        <taxon>Cyclobacteriaceae</taxon>
        <taxon>Algoriphagus</taxon>
    </lineage>
</organism>
<dbReference type="InterPro" id="IPR036691">
    <property type="entry name" value="Endo/exonu/phosph_ase_sf"/>
</dbReference>
<dbReference type="Pfam" id="PF03372">
    <property type="entry name" value="Exo_endo_phos"/>
    <property type="match status" value="1"/>
</dbReference>
<evidence type="ECO:0000259" key="1">
    <source>
        <dbReference type="Pfam" id="PF03372"/>
    </source>
</evidence>
<dbReference type="GO" id="GO:0004519">
    <property type="term" value="F:endonuclease activity"/>
    <property type="evidence" value="ECO:0007669"/>
    <property type="project" value="UniProtKB-KW"/>
</dbReference>